<dbReference type="PIRSF" id="PIRSF000705">
    <property type="entry name" value="DNK"/>
    <property type="match status" value="1"/>
</dbReference>
<dbReference type="OrthoDB" id="9776634at2"/>
<gene>
    <name evidence="5" type="ordered locus">CSE_07640</name>
</gene>
<evidence type="ECO:0000313" key="5">
    <source>
        <dbReference type="EMBL" id="BAL80890.1"/>
    </source>
</evidence>
<feature type="binding site" evidence="3">
    <location>
        <begin position="11"/>
        <end position="19"/>
    </location>
    <ligand>
        <name>ATP</name>
        <dbReference type="ChEBI" id="CHEBI:30616"/>
    </ligand>
</feature>
<dbReference type="PANTHER" id="PTHR10513">
    <property type="entry name" value="DEOXYNUCLEOSIDE KINASE"/>
    <property type="match status" value="1"/>
</dbReference>
<keyword evidence="5" id="KW-0808">Transferase</keyword>
<dbReference type="SUPFAM" id="SSF52540">
    <property type="entry name" value="P-loop containing nucleoside triphosphate hydrolases"/>
    <property type="match status" value="1"/>
</dbReference>
<dbReference type="Gene3D" id="3.40.50.300">
    <property type="entry name" value="P-loop containing nucleotide triphosphate hydrolases"/>
    <property type="match status" value="1"/>
</dbReference>
<dbReference type="KEGG" id="cex:CSE_07640"/>
<keyword evidence="3" id="KW-0067">ATP-binding</keyword>
<feature type="domain" description="Deoxynucleoside kinase" evidence="4">
    <location>
        <begin position="8"/>
        <end position="198"/>
    </location>
</feature>
<keyword evidence="3" id="KW-0547">Nucleotide-binding</keyword>
<feature type="binding site" evidence="3">
    <location>
        <begin position="135"/>
        <end position="139"/>
    </location>
    <ligand>
        <name>ATP</name>
        <dbReference type="ChEBI" id="CHEBI:30616"/>
    </ligand>
</feature>
<dbReference type="PANTHER" id="PTHR10513:SF35">
    <property type="entry name" value="DEOXYADENOSINE KINASE"/>
    <property type="match status" value="1"/>
</dbReference>
<dbReference type="InterPro" id="IPR050566">
    <property type="entry name" value="Deoxyribonucleoside_kinase"/>
</dbReference>
<proteinExistence type="predicted"/>
<keyword evidence="5" id="KW-0418">Kinase</keyword>
<dbReference type="GO" id="GO:0005737">
    <property type="term" value="C:cytoplasm"/>
    <property type="evidence" value="ECO:0007669"/>
    <property type="project" value="TreeGrafter"/>
</dbReference>
<feature type="binding site" evidence="2">
    <location>
        <position position="144"/>
    </location>
    <ligand>
        <name>substrate</name>
    </ligand>
</feature>
<dbReference type="AlphaFoldDB" id="A0A7U6GEH3"/>
<dbReference type="InterPro" id="IPR031314">
    <property type="entry name" value="DNK_dom"/>
</dbReference>
<dbReference type="Pfam" id="PF01712">
    <property type="entry name" value="dNK"/>
    <property type="match status" value="1"/>
</dbReference>
<keyword evidence="6" id="KW-1185">Reference proteome</keyword>
<reference evidence="5 6" key="1">
    <citation type="submission" date="2011-01" db="EMBL/GenBank/DDBJ databases">
        <title>Whole genome sequence of Caldisericum exile AZM16c01.</title>
        <authorList>
            <person name="Narita-Yamada S."/>
            <person name="Kawakoshi A."/>
            <person name="Nakamura S."/>
            <person name="Sasagawa M."/>
            <person name="Fukada J."/>
            <person name="Sekine M."/>
            <person name="Kato Y."/>
            <person name="Fukai R."/>
            <person name="Sasaki K."/>
            <person name="Hanamaki A."/>
            <person name="Narita H."/>
            <person name="Konno Y."/>
            <person name="Mori K."/>
            <person name="Yamazaki S."/>
            <person name="Suzuki K."/>
            <person name="Fujita N."/>
        </authorList>
    </citation>
    <scope>NUCLEOTIDE SEQUENCE [LARGE SCALE GENOMIC DNA]</scope>
    <source>
        <strain evidence="6">DSM 21853 / NBRC 104410 / AZM16c01</strain>
    </source>
</reference>
<evidence type="ECO:0000256" key="2">
    <source>
        <dbReference type="PIRSR" id="PIRSR000705-2"/>
    </source>
</evidence>
<dbReference type="GO" id="GO:0019136">
    <property type="term" value="F:deoxynucleoside kinase activity"/>
    <property type="evidence" value="ECO:0007669"/>
    <property type="project" value="InterPro"/>
</dbReference>
<evidence type="ECO:0000256" key="3">
    <source>
        <dbReference type="PIRSR" id="PIRSR000705-3"/>
    </source>
</evidence>
<feature type="binding site" evidence="2">
    <location>
        <position position="83"/>
    </location>
    <ligand>
        <name>substrate</name>
    </ligand>
</feature>
<feature type="binding site" evidence="2">
    <location>
        <position position="47"/>
    </location>
    <ligand>
        <name>substrate</name>
    </ligand>
</feature>
<name>A0A7U6GEH3_CALEA</name>
<dbReference type="EC" id="2.7.1.-" evidence="5"/>
<dbReference type="RefSeq" id="WP_014453293.1">
    <property type="nucleotide sequence ID" value="NC_017096.1"/>
</dbReference>
<evidence type="ECO:0000259" key="4">
    <source>
        <dbReference type="Pfam" id="PF01712"/>
    </source>
</evidence>
<dbReference type="InterPro" id="IPR027417">
    <property type="entry name" value="P-loop_NTPase"/>
</dbReference>
<dbReference type="EMBL" id="AP012051">
    <property type="protein sequence ID" value="BAL80890.1"/>
    <property type="molecule type" value="Genomic_DNA"/>
</dbReference>
<feature type="binding site" evidence="2">
    <location>
        <position position="58"/>
    </location>
    <ligand>
        <name>substrate</name>
    </ligand>
</feature>
<dbReference type="Proteomes" id="UP000004793">
    <property type="component" value="Chromosome"/>
</dbReference>
<feature type="active site" description="Proton acceptor" evidence="1">
    <location>
        <position position="82"/>
    </location>
</feature>
<evidence type="ECO:0000313" key="6">
    <source>
        <dbReference type="Proteomes" id="UP000004793"/>
    </source>
</evidence>
<protein>
    <submittedName>
        <fullName evidence="5">Deoxynucleoside kinase</fullName>
        <ecNumber evidence="5">2.7.1.-</ecNumber>
    </submittedName>
</protein>
<dbReference type="InterPro" id="IPR002624">
    <property type="entry name" value="DCK/DGK"/>
</dbReference>
<sequence>MKPKFIVAVAGNIGSGKSTLSKYLSEKWGFDRLEEPEAKNPFIKKFYKDPERWAFHSQLFFLTERANLQLKIEKNSSNIILDRTIYEDAEIFAKILLSESEYKIYKKVYEQYLEIITPPNFIIYLRTSVDTLMERIKIRGRGYEKTIKRSYIKKLNDRYEEWVENFKISPVLTIDTDKYEIYSLFGDIEEVRKNIEEFFWRMNERRTN</sequence>
<accession>A0A7U6GEH3</accession>
<dbReference type="CDD" id="cd01673">
    <property type="entry name" value="dNK"/>
    <property type="match status" value="1"/>
</dbReference>
<organism evidence="5 6">
    <name type="scientific">Caldisericum exile (strain DSM 21853 / NBRC 104410 / AZM16c01)</name>
    <dbReference type="NCBI Taxonomy" id="511051"/>
    <lineage>
        <taxon>Bacteria</taxon>
        <taxon>Pseudomonadati</taxon>
        <taxon>Caldisericota/Cryosericota group</taxon>
        <taxon>Caldisericota</taxon>
        <taxon>Caldisericia</taxon>
        <taxon>Caldisericales</taxon>
        <taxon>Caldisericaceae</taxon>
        <taxon>Caldisericum</taxon>
    </lineage>
</organism>
<feature type="binding site" evidence="2">
    <location>
        <position position="88"/>
    </location>
    <ligand>
        <name>substrate</name>
    </ligand>
</feature>
<dbReference type="GO" id="GO:0005524">
    <property type="term" value="F:ATP binding"/>
    <property type="evidence" value="ECO:0007669"/>
    <property type="project" value="UniProtKB-KW"/>
</dbReference>
<evidence type="ECO:0000256" key="1">
    <source>
        <dbReference type="PIRSR" id="PIRSR000705-1"/>
    </source>
</evidence>
<feature type="binding site" evidence="2">
    <location>
        <position position="35"/>
    </location>
    <ligand>
        <name>substrate</name>
    </ligand>
</feature>